<reference evidence="1" key="1">
    <citation type="submission" date="2020-09" db="EMBL/GenBank/DDBJ databases">
        <title>Genome-Enabled Discovery of Anthraquinone Biosynthesis in Senna tora.</title>
        <authorList>
            <person name="Kang S.-H."/>
            <person name="Pandey R.P."/>
            <person name="Lee C.-M."/>
            <person name="Sim J.-S."/>
            <person name="Jeong J.-T."/>
            <person name="Choi B.-S."/>
            <person name="Jung M."/>
            <person name="Ginzburg D."/>
            <person name="Zhao K."/>
            <person name="Won S.Y."/>
            <person name="Oh T.-J."/>
            <person name="Yu Y."/>
            <person name="Kim N.-H."/>
            <person name="Lee O.R."/>
            <person name="Lee T.-H."/>
            <person name="Bashyal P."/>
            <person name="Kim T.-S."/>
            <person name="Lee W.-H."/>
            <person name="Kawkins C."/>
            <person name="Kim C.-K."/>
            <person name="Kim J.S."/>
            <person name="Ahn B.O."/>
            <person name="Rhee S.Y."/>
            <person name="Sohng J.K."/>
        </authorList>
    </citation>
    <scope>NUCLEOTIDE SEQUENCE</scope>
    <source>
        <tissue evidence="1">Leaf</tissue>
    </source>
</reference>
<keyword evidence="2" id="KW-1185">Reference proteome</keyword>
<dbReference type="Proteomes" id="UP000634136">
    <property type="component" value="Unassembled WGS sequence"/>
</dbReference>
<gene>
    <name evidence="1" type="ORF">G2W53_028993</name>
</gene>
<comment type="caution">
    <text evidence="1">The sequence shown here is derived from an EMBL/GenBank/DDBJ whole genome shotgun (WGS) entry which is preliminary data.</text>
</comment>
<evidence type="ECO:0000313" key="1">
    <source>
        <dbReference type="EMBL" id="KAF7815024.1"/>
    </source>
</evidence>
<dbReference type="EMBL" id="JAAIUW010000009">
    <property type="protein sequence ID" value="KAF7815024.1"/>
    <property type="molecule type" value="Genomic_DNA"/>
</dbReference>
<proteinExistence type="predicted"/>
<evidence type="ECO:0000313" key="2">
    <source>
        <dbReference type="Proteomes" id="UP000634136"/>
    </source>
</evidence>
<dbReference type="AlphaFoldDB" id="A0A834TD78"/>
<name>A0A834TD78_9FABA</name>
<organism evidence="1 2">
    <name type="scientific">Senna tora</name>
    <dbReference type="NCBI Taxonomy" id="362788"/>
    <lineage>
        <taxon>Eukaryota</taxon>
        <taxon>Viridiplantae</taxon>
        <taxon>Streptophyta</taxon>
        <taxon>Embryophyta</taxon>
        <taxon>Tracheophyta</taxon>
        <taxon>Spermatophyta</taxon>
        <taxon>Magnoliopsida</taxon>
        <taxon>eudicotyledons</taxon>
        <taxon>Gunneridae</taxon>
        <taxon>Pentapetalae</taxon>
        <taxon>rosids</taxon>
        <taxon>fabids</taxon>
        <taxon>Fabales</taxon>
        <taxon>Fabaceae</taxon>
        <taxon>Caesalpinioideae</taxon>
        <taxon>Cassia clade</taxon>
        <taxon>Senna</taxon>
    </lineage>
</organism>
<protein>
    <submittedName>
        <fullName evidence="1">Uncharacterized protein</fullName>
    </submittedName>
</protein>
<accession>A0A834TD78</accession>
<sequence length="82" mass="9122">MTLYRLSGSNTSITATLPPQALLYKPLTHQGSDTTLLTEELSGLLAIGDPSLCIVPIKWRPPWGINFNTPYPTQVKKQKEIR</sequence>